<dbReference type="EMBL" id="CP133622">
    <property type="protein sequence ID" value="WMV55156.1"/>
    <property type="molecule type" value="Genomic_DNA"/>
</dbReference>
<dbReference type="Proteomes" id="UP001234989">
    <property type="component" value="Chromosome 11"/>
</dbReference>
<organism evidence="2 3">
    <name type="scientific">Solanum verrucosum</name>
    <dbReference type="NCBI Taxonomy" id="315347"/>
    <lineage>
        <taxon>Eukaryota</taxon>
        <taxon>Viridiplantae</taxon>
        <taxon>Streptophyta</taxon>
        <taxon>Embryophyta</taxon>
        <taxon>Tracheophyta</taxon>
        <taxon>Spermatophyta</taxon>
        <taxon>Magnoliopsida</taxon>
        <taxon>eudicotyledons</taxon>
        <taxon>Gunneridae</taxon>
        <taxon>Pentapetalae</taxon>
        <taxon>asterids</taxon>
        <taxon>lamiids</taxon>
        <taxon>Solanales</taxon>
        <taxon>Solanaceae</taxon>
        <taxon>Solanoideae</taxon>
        <taxon>Solaneae</taxon>
        <taxon>Solanum</taxon>
    </lineage>
</organism>
<dbReference type="InterPro" id="IPR000477">
    <property type="entry name" value="RT_dom"/>
</dbReference>
<name>A0AAF0ZXH6_SOLVR</name>
<dbReference type="SUPFAM" id="SSF56672">
    <property type="entry name" value="DNA/RNA polymerases"/>
    <property type="match status" value="1"/>
</dbReference>
<gene>
    <name evidence="2" type="ORF">MTR67_048541</name>
</gene>
<dbReference type="PANTHER" id="PTHR33116">
    <property type="entry name" value="REVERSE TRANSCRIPTASE ZINC-BINDING DOMAIN-CONTAINING PROTEIN-RELATED-RELATED"/>
    <property type="match status" value="1"/>
</dbReference>
<protein>
    <recommendedName>
        <fullName evidence="1">Reverse transcriptase domain-containing protein</fullName>
    </recommendedName>
</protein>
<evidence type="ECO:0000259" key="1">
    <source>
        <dbReference type="PROSITE" id="PS50878"/>
    </source>
</evidence>
<reference evidence="2" key="1">
    <citation type="submission" date="2023-08" db="EMBL/GenBank/DDBJ databases">
        <title>A de novo genome assembly of Solanum verrucosum Schlechtendal, a Mexican diploid species geographically isolated from the other diploid A-genome species in potato relatives.</title>
        <authorList>
            <person name="Hosaka K."/>
        </authorList>
    </citation>
    <scope>NUCLEOTIDE SEQUENCE</scope>
    <source>
        <tissue evidence="2">Young leaves</tissue>
    </source>
</reference>
<evidence type="ECO:0000313" key="3">
    <source>
        <dbReference type="Proteomes" id="UP001234989"/>
    </source>
</evidence>
<dbReference type="InterPro" id="IPR026960">
    <property type="entry name" value="RVT-Znf"/>
</dbReference>
<dbReference type="AlphaFoldDB" id="A0AAF0ZXH6"/>
<dbReference type="Pfam" id="PF13966">
    <property type="entry name" value="zf-RVT"/>
    <property type="match status" value="1"/>
</dbReference>
<dbReference type="InterPro" id="IPR043502">
    <property type="entry name" value="DNA/RNA_pol_sf"/>
</dbReference>
<evidence type="ECO:0000313" key="2">
    <source>
        <dbReference type="EMBL" id="WMV55156.1"/>
    </source>
</evidence>
<proteinExistence type="predicted"/>
<keyword evidence="3" id="KW-1185">Reference proteome</keyword>
<sequence>MGFGTKWLTWIRQCISSVKFSILINRSPCGFFSSYRGLRQGDPLSPFLFILAMEGLNNLFQTAKVKGWIRGFQVGNNTRNNLEITHLQYADDTLVFCFAVGEQMLILRVIFNIFEAVSGLHINWSKSFIYPVNTVINIEDLANTLGGKVGELPTTYLGMPLGSKSKSKEIWSGVIEKCERKLANWKCQYLSSGGRLTLVNSVLDALPSYMMSLFPIPAKVTKRLDAIRRNFLWQGSEDKRKYHLVKWEELLVSKRGGGLNIRKLKTQNKSLMMKWLWKFVSPEVSLWKEVIIEKYGMEDKWMTEVVTNPYNCSVWRSIRNLWQLVKERTSCKVGNGEKVAFWNDILCGQEALKHAFPVLHSLSQGQEATVAELWTGQGWNLVLRRGLNDWEMTTIARFHDTMQMATNLTGEEDRLVWKGERGGEFIVKSAYRELRSTEEQHAGWPWRMIWRTEIPYKVNYFTWLLAKQAVLTHENLNKRKPNLRSSCYLCEEQVETVNHLFLHCKWTDQLWQMFIQKRKIKWTKPGSIIEVLQCWNRDGNAGKNEKRWRIVPACIWWTIWKERNQRCFEGKQNNI</sequence>
<accession>A0AAF0ZXH6</accession>
<dbReference type="PROSITE" id="PS50878">
    <property type="entry name" value="RT_POL"/>
    <property type="match status" value="1"/>
</dbReference>
<dbReference type="PANTHER" id="PTHR33116:SF85">
    <property type="entry name" value="REVERSE TRANSCRIPTASE ZINC-BINDING DOMAIN-CONTAINING PROTEIN"/>
    <property type="match status" value="1"/>
</dbReference>
<dbReference type="Pfam" id="PF00078">
    <property type="entry name" value="RVT_1"/>
    <property type="match status" value="1"/>
</dbReference>
<feature type="domain" description="Reverse transcriptase" evidence="1">
    <location>
        <begin position="1"/>
        <end position="161"/>
    </location>
</feature>